<dbReference type="Gene3D" id="3.40.50.300">
    <property type="entry name" value="P-loop containing nucleotide triphosphate hydrolases"/>
    <property type="match status" value="1"/>
</dbReference>
<gene>
    <name evidence="1" type="ORF">D7D48_06750</name>
</gene>
<protein>
    <submittedName>
        <fullName evidence="1">DUF815 domain-containing protein</fullName>
    </submittedName>
</protein>
<organism evidence="1 2">
    <name type="scientific">Sphingorhabdus wooponensis</name>
    <dbReference type="NCBI Taxonomy" id="940136"/>
    <lineage>
        <taxon>Bacteria</taxon>
        <taxon>Pseudomonadati</taxon>
        <taxon>Pseudomonadota</taxon>
        <taxon>Alphaproteobacteria</taxon>
        <taxon>Sphingomonadales</taxon>
        <taxon>Sphingomonadaceae</taxon>
        <taxon>Sphingorhabdus</taxon>
    </lineage>
</organism>
<reference evidence="1 2" key="1">
    <citation type="submission" date="2018-12" db="EMBL/GenBank/DDBJ databases">
        <authorList>
            <person name="Kim S.-J."/>
            <person name="Jung G.-Y."/>
        </authorList>
    </citation>
    <scope>NUCLEOTIDE SEQUENCE [LARGE SCALE GENOMIC DNA]</scope>
    <source>
        <strain evidence="1 2">03SU3-P</strain>
    </source>
</reference>
<dbReference type="Pfam" id="PF05673">
    <property type="entry name" value="DUF815"/>
    <property type="match status" value="1"/>
</dbReference>
<keyword evidence="2" id="KW-1185">Reference proteome</keyword>
<dbReference type="SUPFAM" id="SSF52540">
    <property type="entry name" value="P-loop containing nucleoside triphosphate hydrolases"/>
    <property type="match status" value="1"/>
</dbReference>
<dbReference type="InterPro" id="IPR008533">
    <property type="entry name" value="DUF815"/>
</dbReference>
<dbReference type="RefSeq" id="WP_125230545.1">
    <property type="nucleotide sequence ID" value="NZ_RWJI01000001.1"/>
</dbReference>
<evidence type="ECO:0000313" key="1">
    <source>
        <dbReference type="EMBL" id="RRQ52529.1"/>
    </source>
</evidence>
<dbReference type="PANTHER" id="PTHR42935:SF1">
    <property type="entry name" value="SLR0930 PROTEIN"/>
    <property type="match status" value="1"/>
</dbReference>
<evidence type="ECO:0000313" key="2">
    <source>
        <dbReference type="Proteomes" id="UP000268553"/>
    </source>
</evidence>
<dbReference type="InterPro" id="IPR027417">
    <property type="entry name" value="P-loop_NTPase"/>
</dbReference>
<dbReference type="EMBL" id="RWJI01000001">
    <property type="protein sequence ID" value="RRQ52529.1"/>
    <property type="molecule type" value="Genomic_DNA"/>
</dbReference>
<accession>A0A426RU16</accession>
<comment type="caution">
    <text evidence="1">The sequence shown here is derived from an EMBL/GenBank/DDBJ whole genome shotgun (WGS) entry which is preliminary data.</text>
</comment>
<dbReference type="Proteomes" id="UP000268553">
    <property type="component" value="Unassembled WGS sequence"/>
</dbReference>
<proteinExistence type="predicted"/>
<dbReference type="OrthoDB" id="9812140at2"/>
<name>A0A426RU16_9SPHN</name>
<sequence length="271" mass="29775">MNEQTLKRIAEALERLSPPPAPPTDLSSFPAYHWNGTVLAAVQGFKPLPIDLIVGVDRQKSDLYENCRRHASGAAAHDVLLWGARGMGKSALVKSVVAALQDDGFFIALVEASSSHLTSLPALFEELGASGRRYLLFVDDISFEPHDQNARLLRSLLEGGVEARPNNVRLCVTSNRRNIVERDATEQADAMNARDAIDDSLALADRFGLKLGFQYPDQDAYLHMVSSYASHFDLDWDEVDALSFAQGRGGRSGRVAWHYTVELAGRAGRKI</sequence>
<dbReference type="AlphaFoldDB" id="A0A426RU16"/>
<dbReference type="PANTHER" id="PTHR42935">
    <property type="entry name" value="SLR0930 PROTEIN"/>
    <property type="match status" value="1"/>
</dbReference>